<proteinExistence type="predicted"/>
<evidence type="ECO:0000256" key="1">
    <source>
        <dbReference type="ARBA" id="ARBA00004173"/>
    </source>
</evidence>
<keyword evidence="3" id="KW-0496">Mitochondrion</keyword>
<name>A0A3P8C9C0_HELPZ</name>
<keyword evidence="6" id="KW-1185">Reference proteome</keyword>
<dbReference type="AlphaFoldDB" id="A0A3P8C9C0"/>
<dbReference type="GO" id="GO:0005762">
    <property type="term" value="C:mitochondrial large ribosomal subunit"/>
    <property type="evidence" value="ECO:0007669"/>
    <property type="project" value="TreeGrafter"/>
</dbReference>
<dbReference type="GO" id="GO:0003735">
    <property type="term" value="F:structural constituent of ribosome"/>
    <property type="evidence" value="ECO:0007669"/>
    <property type="project" value="InterPro"/>
</dbReference>
<dbReference type="InterPro" id="IPR010793">
    <property type="entry name" value="Ribosomal_mL37/mL65"/>
</dbReference>
<reference evidence="5 6" key="1">
    <citation type="submission" date="2018-11" db="EMBL/GenBank/DDBJ databases">
        <authorList>
            <consortium name="Pathogen Informatics"/>
        </authorList>
    </citation>
    <scope>NUCLEOTIDE SEQUENCE [LARGE SCALE GENOMIC DNA]</scope>
</reference>
<accession>A0A3P8C9C0</accession>
<dbReference type="OrthoDB" id="7663298at2759"/>
<keyword evidence="4" id="KW-0687">Ribonucleoprotein</keyword>
<dbReference type="PANTHER" id="PTHR13014:SF3">
    <property type="entry name" value="LARGE RIBOSOMAL SUBUNIT PROTEIN ML65"/>
    <property type="match status" value="1"/>
</dbReference>
<evidence type="ECO:0000256" key="2">
    <source>
        <dbReference type="ARBA" id="ARBA00022980"/>
    </source>
</evidence>
<sequence>MGRYCLGSRAMEGCVAMALLRRCSSAASSATVHRPPHYRKPHRQHEPLHMLQEEFPNAGDASGAGVRLFDYYKTAKIVNQLPTIKDKIDFVNPYERPWTRAEKTWRREWHPKLMSPRKAWALPLVPAYFDVLKYYQYITKTRIVETSLDNYYLGLVPPTASYEKAMQESLRAILTSDRFSSEDERVSAILAALVDEAVFSVAHNVSRLADYRVAYDVQNESFWIRSGFMFLYDTQPIGSNEVVRDFKKAKKFTGDDRRKLGELAFTSRDRLAVQLRSREALAPLHSLESDDACQPLFAQDVDVVKDVLFSPKIVQNIVKRYEVVRSIQSKFVSSLYGTYSVVGNVRIRVQVMNIWPDEDPLWQCPGYFVESDETHTYCRVGAKSLSLLDERCKEWDAPPEESAELWQDCAKAQAVASLFTNLCAQAHTHGFTQYTDVTRPFTSQLMLSNGVNFVFAVGQLNTIAINIECDGEHSLGFKGRSCVGVVSSSKQPLSNMSISGFDNPKTNVCHVEPPIRLYDEFREGKFYCATTEGEKEGLNPQVLLRVLQMLLRE</sequence>
<evidence type="ECO:0000256" key="3">
    <source>
        <dbReference type="ARBA" id="ARBA00023128"/>
    </source>
</evidence>
<comment type="subcellular location">
    <subcellularLocation>
        <location evidence="1">Mitochondrion</location>
    </subcellularLocation>
</comment>
<dbReference type="EMBL" id="UZAH01031300">
    <property type="protein sequence ID" value="VDP14835.1"/>
    <property type="molecule type" value="Genomic_DNA"/>
</dbReference>
<dbReference type="InterPro" id="IPR039982">
    <property type="entry name" value="Ribosomal_mL65"/>
</dbReference>
<dbReference type="Pfam" id="PF07147">
    <property type="entry name" value="PDCD9"/>
    <property type="match status" value="1"/>
</dbReference>
<evidence type="ECO:0000313" key="5">
    <source>
        <dbReference type="EMBL" id="VDP14835.1"/>
    </source>
</evidence>
<evidence type="ECO:0000313" key="7">
    <source>
        <dbReference type="WBParaSite" id="HPBE_0001934601-mRNA-1"/>
    </source>
</evidence>
<dbReference type="WBParaSite" id="HPBE_0001934601-mRNA-1">
    <property type="protein sequence ID" value="HPBE_0001934601-mRNA-1"/>
    <property type="gene ID" value="HPBE_0001934601"/>
</dbReference>
<dbReference type="PANTHER" id="PTHR13014">
    <property type="entry name" value="MITOCHONDRIAL 28S RIBOSOMAL PROTEIN S30/P52 PRO-APOTOTIC PROTEIN"/>
    <property type="match status" value="1"/>
</dbReference>
<protein>
    <submittedName>
        <fullName evidence="7">39S ribosomal protein L37, mitochondrial</fullName>
    </submittedName>
</protein>
<evidence type="ECO:0000313" key="6">
    <source>
        <dbReference type="Proteomes" id="UP000050761"/>
    </source>
</evidence>
<dbReference type="Proteomes" id="UP000050761">
    <property type="component" value="Unassembled WGS sequence"/>
</dbReference>
<dbReference type="GO" id="GO:0006412">
    <property type="term" value="P:translation"/>
    <property type="evidence" value="ECO:0007669"/>
    <property type="project" value="InterPro"/>
</dbReference>
<keyword evidence="2" id="KW-0689">Ribosomal protein</keyword>
<evidence type="ECO:0000256" key="4">
    <source>
        <dbReference type="ARBA" id="ARBA00023274"/>
    </source>
</evidence>
<organism evidence="5">
    <name type="scientific">Heligmosomoides polygyrus</name>
    <name type="common">Parasitic roundworm</name>
    <dbReference type="NCBI Taxonomy" id="6339"/>
    <lineage>
        <taxon>Eukaryota</taxon>
        <taxon>Metazoa</taxon>
        <taxon>Ecdysozoa</taxon>
        <taxon>Nematoda</taxon>
        <taxon>Chromadorea</taxon>
        <taxon>Rhabditida</taxon>
        <taxon>Rhabditina</taxon>
        <taxon>Rhabditomorpha</taxon>
        <taxon>Strongyloidea</taxon>
        <taxon>Heligmosomidae</taxon>
        <taxon>Heligmosomoides</taxon>
    </lineage>
</organism>
<gene>
    <name evidence="5" type="ORF">HPBE_LOCUS19345</name>
</gene>
<reference evidence="7" key="2">
    <citation type="submission" date="2019-09" db="UniProtKB">
        <authorList>
            <consortium name="WormBaseParasite"/>
        </authorList>
    </citation>
    <scope>IDENTIFICATION</scope>
</reference>